<protein>
    <submittedName>
        <fullName evidence="1">Uncharacterized protein</fullName>
    </submittedName>
</protein>
<name>A0A1Y6CZG4_9GAMM</name>
<dbReference type="STRING" id="1760988.SAMN02949497_1259"/>
<accession>A0A1Y6CZG4</accession>
<reference evidence="1 2" key="1">
    <citation type="submission" date="2016-12" db="EMBL/GenBank/DDBJ databases">
        <authorList>
            <person name="Song W.-J."/>
            <person name="Kurnit D.M."/>
        </authorList>
    </citation>
    <scope>NUCLEOTIDE SEQUENCE [LARGE SCALE GENOMIC DNA]</scope>
    <source>
        <strain evidence="1 2">175</strain>
    </source>
</reference>
<dbReference type="EMBL" id="FXAM01000001">
    <property type="protein sequence ID" value="SMF93963.1"/>
    <property type="molecule type" value="Genomic_DNA"/>
</dbReference>
<evidence type="ECO:0000313" key="2">
    <source>
        <dbReference type="Proteomes" id="UP000192923"/>
    </source>
</evidence>
<sequence length="128" mass="14530">MNIKSIRRQNLLKLIEERFEGNKAAFARAIDRPAPNVHRMLIDVETVPVEKGKKDNRGIGEKLARDIEGKLGLGPLWLDQANPHETMALSQDEAVFIEKIKQEIETRQVPDHMRETILAILGSSPQKK</sequence>
<dbReference type="AlphaFoldDB" id="A0A1Y6CZG4"/>
<dbReference type="OrthoDB" id="9791537at2"/>
<keyword evidence="2" id="KW-1185">Reference proteome</keyword>
<organism evidence="1 2">
    <name type="scientific">Methylomagnum ishizawai</name>
    <dbReference type="NCBI Taxonomy" id="1760988"/>
    <lineage>
        <taxon>Bacteria</taxon>
        <taxon>Pseudomonadati</taxon>
        <taxon>Pseudomonadota</taxon>
        <taxon>Gammaproteobacteria</taxon>
        <taxon>Methylococcales</taxon>
        <taxon>Methylococcaceae</taxon>
        <taxon>Methylomagnum</taxon>
    </lineage>
</organism>
<dbReference type="Proteomes" id="UP000192923">
    <property type="component" value="Unassembled WGS sequence"/>
</dbReference>
<gene>
    <name evidence="1" type="ORF">SAMN02949497_1259</name>
</gene>
<proteinExistence type="predicted"/>
<dbReference type="RefSeq" id="WP_085210941.1">
    <property type="nucleotide sequence ID" value="NZ_FXAM01000001.1"/>
</dbReference>
<evidence type="ECO:0000313" key="1">
    <source>
        <dbReference type="EMBL" id="SMF93963.1"/>
    </source>
</evidence>